<dbReference type="GO" id="GO:0016787">
    <property type="term" value="F:hydrolase activity"/>
    <property type="evidence" value="ECO:0007669"/>
    <property type="project" value="UniProtKB-KW"/>
</dbReference>
<dbReference type="PANTHER" id="PTHR43418:SF4">
    <property type="entry name" value="MULTIFUNCTIONAL TRYPTOPHAN BIOSYNTHESIS PROTEIN"/>
    <property type="match status" value="1"/>
</dbReference>
<dbReference type="InterPro" id="IPR011697">
    <property type="entry name" value="Peptidase_C26"/>
</dbReference>
<protein>
    <submittedName>
        <fullName evidence="2">Gamma-glutamyl-gamma-aminobutyrate hydrolase family protein</fullName>
    </submittedName>
</protein>
<dbReference type="EMBL" id="JBHTBU010000001">
    <property type="protein sequence ID" value="MFC7286922.1"/>
    <property type="molecule type" value="Genomic_DNA"/>
</dbReference>
<sequence>MRIAISQRVDLYPDRNERRDALDQAWGDALENWFGANVTMHPIANRPANAAATLDSINPDLLILSGGNDIGTAPERDATERALLEHAATAKIPVLGICRGLQMFQHFLGGSLIRVDGHVACAHAVHAIADDVGLPVELLVNSYHTSAIGQGSLAAPLKGLYQHADGTIEAAQHTVLPWLGIMWHPERTALGGPEATDWLRGRLQKVMK</sequence>
<name>A0ABW2I7F9_9BURK</name>
<dbReference type="InterPro" id="IPR050472">
    <property type="entry name" value="Anth_synth/Amidotransfase"/>
</dbReference>
<dbReference type="InterPro" id="IPR029062">
    <property type="entry name" value="Class_I_gatase-like"/>
</dbReference>
<dbReference type="PROSITE" id="PS51273">
    <property type="entry name" value="GATASE_TYPE_1"/>
    <property type="match status" value="1"/>
</dbReference>
<evidence type="ECO:0000313" key="2">
    <source>
        <dbReference type="EMBL" id="MFC7286922.1"/>
    </source>
</evidence>
<evidence type="ECO:0000313" key="3">
    <source>
        <dbReference type="Proteomes" id="UP001596542"/>
    </source>
</evidence>
<keyword evidence="1" id="KW-0315">Glutamine amidotransferase</keyword>
<dbReference type="Pfam" id="PF07722">
    <property type="entry name" value="Peptidase_C26"/>
    <property type="match status" value="1"/>
</dbReference>
<accession>A0ABW2I7F9</accession>
<dbReference type="RefSeq" id="WP_382270088.1">
    <property type="nucleotide sequence ID" value="NZ_JBHTBU010000001.1"/>
</dbReference>
<evidence type="ECO:0000256" key="1">
    <source>
        <dbReference type="ARBA" id="ARBA00022962"/>
    </source>
</evidence>
<comment type="caution">
    <text evidence="2">The sequence shown here is derived from an EMBL/GenBank/DDBJ whole genome shotgun (WGS) entry which is preliminary data.</text>
</comment>
<keyword evidence="3" id="KW-1185">Reference proteome</keyword>
<organism evidence="2 3">
    <name type="scientific">Herminiimonas glaciei</name>
    <dbReference type="NCBI Taxonomy" id="523788"/>
    <lineage>
        <taxon>Bacteria</taxon>
        <taxon>Pseudomonadati</taxon>
        <taxon>Pseudomonadota</taxon>
        <taxon>Betaproteobacteria</taxon>
        <taxon>Burkholderiales</taxon>
        <taxon>Oxalobacteraceae</taxon>
        <taxon>Herminiimonas</taxon>
    </lineage>
</organism>
<keyword evidence="2" id="KW-0378">Hydrolase</keyword>
<dbReference type="Gene3D" id="3.40.50.880">
    <property type="match status" value="1"/>
</dbReference>
<dbReference type="SUPFAM" id="SSF52317">
    <property type="entry name" value="Class I glutamine amidotransferase-like"/>
    <property type="match status" value="1"/>
</dbReference>
<dbReference type="Proteomes" id="UP001596542">
    <property type="component" value="Unassembled WGS sequence"/>
</dbReference>
<dbReference type="PANTHER" id="PTHR43418">
    <property type="entry name" value="MULTIFUNCTIONAL TRYPTOPHAN BIOSYNTHESIS PROTEIN-RELATED"/>
    <property type="match status" value="1"/>
</dbReference>
<proteinExistence type="predicted"/>
<gene>
    <name evidence="2" type="ORF">ACFQPC_02625</name>
</gene>
<reference evidence="3" key="1">
    <citation type="journal article" date="2019" name="Int. J. Syst. Evol. Microbiol.">
        <title>The Global Catalogue of Microorganisms (GCM) 10K type strain sequencing project: providing services to taxonomists for standard genome sequencing and annotation.</title>
        <authorList>
            <consortium name="The Broad Institute Genomics Platform"/>
            <consortium name="The Broad Institute Genome Sequencing Center for Infectious Disease"/>
            <person name="Wu L."/>
            <person name="Ma J."/>
        </authorList>
    </citation>
    <scope>NUCLEOTIDE SEQUENCE [LARGE SCALE GENOMIC DNA]</scope>
    <source>
        <strain evidence="3">KACC 12508</strain>
    </source>
</reference>